<comment type="caution">
    <text evidence="1">The sequence shown here is derived from an EMBL/GenBank/DDBJ whole genome shotgun (WGS) entry which is preliminary data.</text>
</comment>
<dbReference type="AlphaFoldDB" id="A0AAV4QXA9"/>
<dbReference type="EMBL" id="BPLR01007128">
    <property type="protein sequence ID" value="GIY14663.1"/>
    <property type="molecule type" value="Genomic_DNA"/>
</dbReference>
<keyword evidence="2" id="KW-1185">Reference proteome</keyword>
<protein>
    <submittedName>
        <fullName evidence="1">Uncharacterized protein</fullName>
    </submittedName>
</protein>
<proteinExistence type="predicted"/>
<dbReference type="Proteomes" id="UP001054945">
    <property type="component" value="Unassembled WGS sequence"/>
</dbReference>
<accession>A0AAV4QXA9</accession>
<sequence length="182" mass="20673">MTIVPSGWLQFAFTTFRMACRDGIPVVITEFPWESFFFRFVGCHPSFILLEVLFMDSESHFSGFVLLNLPKIQEQSPLPTLPTHPHLVHLLCLSARYKSFLLFPQAQWTSLTDGFYIPQAQHRLSSFISLLQENSRLGRVGKPLLDRISEHSPHPTGGSLIFFTALAIDPSGSAFLWSKSRF</sequence>
<name>A0AAV4QXA9_CAEEX</name>
<gene>
    <name evidence="1" type="ORF">CEXT_688541</name>
</gene>
<evidence type="ECO:0000313" key="2">
    <source>
        <dbReference type="Proteomes" id="UP001054945"/>
    </source>
</evidence>
<evidence type="ECO:0000313" key="1">
    <source>
        <dbReference type="EMBL" id="GIY14663.1"/>
    </source>
</evidence>
<organism evidence="1 2">
    <name type="scientific">Caerostris extrusa</name>
    <name type="common">Bark spider</name>
    <name type="synonym">Caerostris bankana</name>
    <dbReference type="NCBI Taxonomy" id="172846"/>
    <lineage>
        <taxon>Eukaryota</taxon>
        <taxon>Metazoa</taxon>
        <taxon>Ecdysozoa</taxon>
        <taxon>Arthropoda</taxon>
        <taxon>Chelicerata</taxon>
        <taxon>Arachnida</taxon>
        <taxon>Araneae</taxon>
        <taxon>Araneomorphae</taxon>
        <taxon>Entelegynae</taxon>
        <taxon>Araneoidea</taxon>
        <taxon>Araneidae</taxon>
        <taxon>Caerostris</taxon>
    </lineage>
</organism>
<reference evidence="1 2" key="1">
    <citation type="submission" date="2021-06" db="EMBL/GenBank/DDBJ databases">
        <title>Caerostris extrusa draft genome.</title>
        <authorList>
            <person name="Kono N."/>
            <person name="Arakawa K."/>
        </authorList>
    </citation>
    <scope>NUCLEOTIDE SEQUENCE [LARGE SCALE GENOMIC DNA]</scope>
</reference>